<evidence type="ECO:0000313" key="8">
    <source>
        <dbReference type="Proteomes" id="UP000789396"/>
    </source>
</evidence>
<dbReference type="EC" id="2.7.11.1" evidence="1"/>
<sequence length="253" mass="29752">ILRSILNNLDYIHQKYIHSDLHSKNILMFSIEDFIPRAFDLNGTLIMIQANVGAKQKKHDIQKYGVLSYLAPEVILKKQYTKASDIYSLGAIMLEVSTGRPPFINMQNEEDYILMQEIIKASRPKFGPGTPDCYVNLANQHVYEKFQDWEIILDKNIEELTEEQIEIRDAFSKADNDRKESNKDRIETKTDKNISTISRLQYIGNNKFNYLLIICYNFKLVKFEGFKQQFCLSIKLLFANLRKHRYRIRKIVD</sequence>
<keyword evidence="3" id="KW-0547">Nucleotide-binding</keyword>
<dbReference type="InterPro" id="IPR000719">
    <property type="entry name" value="Prot_kinase_dom"/>
</dbReference>
<organism evidence="7 8">
    <name type="scientific">Racocetra fulgida</name>
    <dbReference type="NCBI Taxonomy" id="60492"/>
    <lineage>
        <taxon>Eukaryota</taxon>
        <taxon>Fungi</taxon>
        <taxon>Fungi incertae sedis</taxon>
        <taxon>Mucoromycota</taxon>
        <taxon>Glomeromycotina</taxon>
        <taxon>Glomeromycetes</taxon>
        <taxon>Diversisporales</taxon>
        <taxon>Gigasporaceae</taxon>
        <taxon>Racocetra</taxon>
    </lineage>
</organism>
<evidence type="ECO:0000256" key="3">
    <source>
        <dbReference type="ARBA" id="ARBA00022741"/>
    </source>
</evidence>
<comment type="caution">
    <text evidence="7">The sequence shown here is derived from an EMBL/GenBank/DDBJ whole genome shotgun (WGS) entry which is preliminary data.</text>
</comment>
<evidence type="ECO:0000313" key="7">
    <source>
        <dbReference type="EMBL" id="CAG8602760.1"/>
    </source>
</evidence>
<gene>
    <name evidence="7" type="ORF">RFULGI_LOCUS6666</name>
</gene>
<keyword evidence="2" id="KW-0808">Transferase</keyword>
<evidence type="ECO:0000256" key="5">
    <source>
        <dbReference type="ARBA" id="ARBA00022840"/>
    </source>
</evidence>
<keyword evidence="4" id="KW-0418">Kinase</keyword>
<evidence type="ECO:0000256" key="2">
    <source>
        <dbReference type="ARBA" id="ARBA00022679"/>
    </source>
</evidence>
<dbReference type="AlphaFoldDB" id="A0A9N9GHP7"/>
<dbReference type="SUPFAM" id="SSF56112">
    <property type="entry name" value="Protein kinase-like (PK-like)"/>
    <property type="match status" value="1"/>
</dbReference>
<dbReference type="Pfam" id="PF00069">
    <property type="entry name" value="Pkinase"/>
    <property type="match status" value="1"/>
</dbReference>
<proteinExistence type="predicted"/>
<reference evidence="7" key="1">
    <citation type="submission" date="2021-06" db="EMBL/GenBank/DDBJ databases">
        <authorList>
            <person name="Kallberg Y."/>
            <person name="Tangrot J."/>
            <person name="Rosling A."/>
        </authorList>
    </citation>
    <scope>NUCLEOTIDE SEQUENCE</scope>
    <source>
        <strain evidence="7">IN212</strain>
    </source>
</reference>
<dbReference type="PANTHER" id="PTHR43671:SF13">
    <property type="entry name" value="SERINE_THREONINE-PROTEIN KINASE NEK2"/>
    <property type="match status" value="1"/>
</dbReference>
<keyword evidence="8" id="KW-1185">Reference proteome</keyword>
<evidence type="ECO:0000256" key="1">
    <source>
        <dbReference type="ARBA" id="ARBA00012513"/>
    </source>
</evidence>
<protein>
    <recommendedName>
        <fullName evidence="1">non-specific serine/threonine protein kinase</fullName>
        <ecNumber evidence="1">2.7.11.1</ecNumber>
    </recommendedName>
</protein>
<feature type="domain" description="Protein kinase" evidence="6">
    <location>
        <begin position="1"/>
        <end position="194"/>
    </location>
</feature>
<dbReference type="PROSITE" id="PS50011">
    <property type="entry name" value="PROTEIN_KINASE_DOM"/>
    <property type="match status" value="1"/>
</dbReference>
<dbReference type="GO" id="GO:0005524">
    <property type="term" value="F:ATP binding"/>
    <property type="evidence" value="ECO:0007669"/>
    <property type="project" value="UniProtKB-KW"/>
</dbReference>
<dbReference type="PANTHER" id="PTHR43671">
    <property type="entry name" value="SERINE/THREONINE-PROTEIN KINASE NEK"/>
    <property type="match status" value="1"/>
</dbReference>
<name>A0A9N9GHP7_9GLOM</name>
<dbReference type="EMBL" id="CAJVPZ010008878">
    <property type="protein sequence ID" value="CAG8602760.1"/>
    <property type="molecule type" value="Genomic_DNA"/>
</dbReference>
<keyword evidence="5" id="KW-0067">ATP-binding</keyword>
<evidence type="ECO:0000256" key="4">
    <source>
        <dbReference type="ARBA" id="ARBA00022777"/>
    </source>
</evidence>
<dbReference type="Gene3D" id="1.10.510.10">
    <property type="entry name" value="Transferase(Phosphotransferase) domain 1"/>
    <property type="match status" value="1"/>
</dbReference>
<dbReference type="InterPro" id="IPR011009">
    <property type="entry name" value="Kinase-like_dom_sf"/>
</dbReference>
<dbReference type="Proteomes" id="UP000789396">
    <property type="component" value="Unassembled WGS sequence"/>
</dbReference>
<dbReference type="InterPro" id="IPR050660">
    <property type="entry name" value="NEK_Ser/Thr_kinase"/>
</dbReference>
<accession>A0A9N9GHP7</accession>
<dbReference type="OrthoDB" id="283111at2759"/>
<feature type="non-terminal residue" evidence="7">
    <location>
        <position position="1"/>
    </location>
</feature>
<evidence type="ECO:0000259" key="6">
    <source>
        <dbReference type="PROSITE" id="PS50011"/>
    </source>
</evidence>
<dbReference type="GO" id="GO:0004674">
    <property type="term" value="F:protein serine/threonine kinase activity"/>
    <property type="evidence" value="ECO:0007669"/>
    <property type="project" value="UniProtKB-EC"/>
</dbReference>